<dbReference type="PANTHER" id="PTHR10291:SF18">
    <property type="entry name" value="DEHYDRODOLICHYL DIPHOSPHATE SYNTHASE CPT3"/>
    <property type="match status" value="1"/>
</dbReference>
<dbReference type="Gene3D" id="3.40.1180.10">
    <property type="entry name" value="Decaprenyl diphosphate synthase-like"/>
    <property type="match status" value="1"/>
</dbReference>
<dbReference type="SUPFAM" id="SSF64005">
    <property type="entry name" value="Undecaprenyl diphosphate synthase"/>
    <property type="match status" value="1"/>
</dbReference>
<dbReference type="GO" id="GO:0045547">
    <property type="term" value="F:ditrans,polycis-polyprenyl diphosphate synthase [(2E,6E)-farnesyl diphosphate specific] activity"/>
    <property type="evidence" value="ECO:0007669"/>
    <property type="project" value="TreeGrafter"/>
</dbReference>
<reference evidence="2 3" key="1">
    <citation type="journal article" date="2021" name="Plant Biotechnol. J.">
        <title>Multi-omics assisted identification of the key and species-specific regulatory components of drought-tolerant mechanisms in Gossypium stocksii.</title>
        <authorList>
            <person name="Yu D."/>
            <person name="Ke L."/>
            <person name="Zhang D."/>
            <person name="Wu Y."/>
            <person name="Sun Y."/>
            <person name="Mei J."/>
            <person name="Sun J."/>
            <person name="Sun Y."/>
        </authorList>
    </citation>
    <scope>NUCLEOTIDE SEQUENCE [LARGE SCALE GENOMIC DNA]</scope>
    <source>
        <strain evidence="3">cv. E1</strain>
        <tissue evidence="2">Leaf</tissue>
    </source>
</reference>
<proteinExistence type="predicted"/>
<gene>
    <name evidence="2" type="ORF">J1N35_015676</name>
</gene>
<dbReference type="InterPro" id="IPR036424">
    <property type="entry name" value="UPP_synth-like_sf"/>
</dbReference>
<comment type="caution">
    <text evidence="2">The sequence shown here is derived from an EMBL/GenBank/DDBJ whole genome shotgun (WGS) entry which is preliminary data.</text>
</comment>
<organism evidence="2 3">
    <name type="scientific">Gossypium stocksii</name>
    <dbReference type="NCBI Taxonomy" id="47602"/>
    <lineage>
        <taxon>Eukaryota</taxon>
        <taxon>Viridiplantae</taxon>
        <taxon>Streptophyta</taxon>
        <taxon>Embryophyta</taxon>
        <taxon>Tracheophyta</taxon>
        <taxon>Spermatophyta</taxon>
        <taxon>Magnoliopsida</taxon>
        <taxon>eudicotyledons</taxon>
        <taxon>Gunneridae</taxon>
        <taxon>Pentapetalae</taxon>
        <taxon>rosids</taxon>
        <taxon>malvids</taxon>
        <taxon>Malvales</taxon>
        <taxon>Malvaceae</taxon>
        <taxon>Malvoideae</taxon>
        <taxon>Gossypium</taxon>
    </lineage>
</organism>
<protein>
    <submittedName>
        <fullName evidence="2">Uncharacterized protein</fullName>
    </submittedName>
</protein>
<keyword evidence="1" id="KW-0808">Transferase</keyword>
<dbReference type="EMBL" id="JAIQCV010000005">
    <property type="protein sequence ID" value="KAH1098755.1"/>
    <property type="molecule type" value="Genomic_DNA"/>
</dbReference>
<dbReference type="OrthoDB" id="1698206at2759"/>
<dbReference type="Proteomes" id="UP000828251">
    <property type="component" value="Unassembled WGS sequence"/>
</dbReference>
<keyword evidence="3" id="KW-1185">Reference proteome</keyword>
<sequence>MDINRRYAKQNKLKQVAGYEAGKDSYVNGYDVRVHFSKNLQLLPQHSRDAANKLMTSTVNNSGLLLTICMAYTSIDEIIHAVKKCWEEKWVENDDGIISLEDIEK</sequence>
<dbReference type="GO" id="GO:0005783">
    <property type="term" value="C:endoplasmic reticulum"/>
    <property type="evidence" value="ECO:0007669"/>
    <property type="project" value="TreeGrafter"/>
</dbReference>
<dbReference type="PANTHER" id="PTHR10291">
    <property type="entry name" value="DEHYDRODOLICHYL DIPHOSPHATE SYNTHASE FAMILY MEMBER"/>
    <property type="match status" value="1"/>
</dbReference>
<dbReference type="GO" id="GO:0016094">
    <property type="term" value="P:polyprenol biosynthetic process"/>
    <property type="evidence" value="ECO:0007669"/>
    <property type="project" value="TreeGrafter"/>
</dbReference>
<evidence type="ECO:0000313" key="2">
    <source>
        <dbReference type="EMBL" id="KAH1098755.1"/>
    </source>
</evidence>
<evidence type="ECO:0000313" key="3">
    <source>
        <dbReference type="Proteomes" id="UP000828251"/>
    </source>
</evidence>
<dbReference type="AlphaFoldDB" id="A0A9D3VWN0"/>
<name>A0A9D3VWN0_9ROSI</name>
<evidence type="ECO:0000256" key="1">
    <source>
        <dbReference type="ARBA" id="ARBA00022679"/>
    </source>
</evidence>
<dbReference type="InterPro" id="IPR001441">
    <property type="entry name" value="UPP_synth-like"/>
</dbReference>
<dbReference type="Pfam" id="PF01255">
    <property type="entry name" value="Prenyltransf"/>
    <property type="match status" value="1"/>
</dbReference>
<accession>A0A9D3VWN0</accession>